<accession>A0A6A6CFE4</accession>
<dbReference type="RefSeq" id="XP_033665531.1">
    <property type="nucleotide sequence ID" value="XM_033807513.1"/>
</dbReference>
<name>A0A6A6CFE4_ZASCE</name>
<dbReference type="Gene3D" id="3.90.228.10">
    <property type="match status" value="1"/>
</dbReference>
<dbReference type="OrthoDB" id="10256774at2759"/>
<protein>
    <submittedName>
        <fullName evidence="2">Uncharacterized protein</fullName>
    </submittedName>
</protein>
<proteinExistence type="predicted"/>
<evidence type="ECO:0000313" key="3">
    <source>
        <dbReference type="Proteomes" id="UP000799537"/>
    </source>
</evidence>
<dbReference type="AlphaFoldDB" id="A0A6A6CFE4"/>
<reference evidence="2" key="1">
    <citation type="journal article" date="2020" name="Stud. Mycol.">
        <title>101 Dothideomycetes genomes: a test case for predicting lifestyles and emergence of pathogens.</title>
        <authorList>
            <person name="Haridas S."/>
            <person name="Albert R."/>
            <person name="Binder M."/>
            <person name="Bloem J."/>
            <person name="Labutti K."/>
            <person name="Salamov A."/>
            <person name="Andreopoulos B."/>
            <person name="Baker S."/>
            <person name="Barry K."/>
            <person name="Bills G."/>
            <person name="Bluhm B."/>
            <person name="Cannon C."/>
            <person name="Castanera R."/>
            <person name="Culley D."/>
            <person name="Daum C."/>
            <person name="Ezra D."/>
            <person name="Gonzalez J."/>
            <person name="Henrissat B."/>
            <person name="Kuo A."/>
            <person name="Liang C."/>
            <person name="Lipzen A."/>
            <person name="Lutzoni F."/>
            <person name="Magnuson J."/>
            <person name="Mondo S."/>
            <person name="Nolan M."/>
            <person name="Ohm R."/>
            <person name="Pangilinan J."/>
            <person name="Park H.-J."/>
            <person name="Ramirez L."/>
            <person name="Alfaro M."/>
            <person name="Sun H."/>
            <person name="Tritt A."/>
            <person name="Yoshinaga Y."/>
            <person name="Zwiers L.-H."/>
            <person name="Turgeon B."/>
            <person name="Goodwin S."/>
            <person name="Spatafora J."/>
            <person name="Crous P."/>
            <person name="Grigoriev I."/>
        </authorList>
    </citation>
    <scope>NUCLEOTIDE SEQUENCE</scope>
    <source>
        <strain evidence="2">ATCC 36951</strain>
    </source>
</reference>
<dbReference type="Proteomes" id="UP000799537">
    <property type="component" value="Unassembled WGS sequence"/>
</dbReference>
<feature type="compositionally biased region" description="Low complexity" evidence="1">
    <location>
        <begin position="41"/>
        <end position="53"/>
    </location>
</feature>
<keyword evidence="3" id="KW-1185">Reference proteome</keyword>
<dbReference type="EMBL" id="ML993603">
    <property type="protein sequence ID" value="KAF2164642.1"/>
    <property type="molecule type" value="Genomic_DNA"/>
</dbReference>
<sequence>MVRVNHFGAVPCKDTQLKVKKLFFEQLRIEGKPLPKDDETPSPTTDTSSSNSSPPRPALLQRRTSSSISRLDEADRLLELHMPATVICFSGSVRSGCLSVELPLGILHIDIDVKDKRVRSYKLDSDHIAVTSRSAEHESTQDSYHELALAILRLIEQQASAHAQTKTLLESLLHPRQFWHAHSLQHALKKDPRSICKQAKAQQYGWHFIKAERIVNPALEQRFSPRIETLRTKLEGLSMQELSQCLPASSKSKSKHSMVEELLQVQHTFHGTSSAIIDSISKHGLLAAGDIIPVTGQPIGKK</sequence>
<evidence type="ECO:0000313" key="2">
    <source>
        <dbReference type="EMBL" id="KAF2164642.1"/>
    </source>
</evidence>
<evidence type="ECO:0000256" key="1">
    <source>
        <dbReference type="SAM" id="MobiDB-lite"/>
    </source>
</evidence>
<feature type="region of interest" description="Disordered" evidence="1">
    <location>
        <begin position="32"/>
        <end position="66"/>
    </location>
</feature>
<dbReference type="GeneID" id="54560785"/>
<gene>
    <name evidence="2" type="ORF">M409DRAFT_25036</name>
</gene>
<organism evidence="2 3">
    <name type="scientific">Zasmidium cellare ATCC 36951</name>
    <dbReference type="NCBI Taxonomy" id="1080233"/>
    <lineage>
        <taxon>Eukaryota</taxon>
        <taxon>Fungi</taxon>
        <taxon>Dikarya</taxon>
        <taxon>Ascomycota</taxon>
        <taxon>Pezizomycotina</taxon>
        <taxon>Dothideomycetes</taxon>
        <taxon>Dothideomycetidae</taxon>
        <taxon>Mycosphaerellales</taxon>
        <taxon>Mycosphaerellaceae</taxon>
        <taxon>Zasmidium</taxon>
    </lineage>
</organism>